<dbReference type="AlphaFoldDB" id="A0A835YGX8"/>
<comment type="caution">
    <text evidence="2">The sequence shown here is derived from an EMBL/GenBank/DDBJ whole genome shotgun (WGS) entry which is preliminary data.</text>
</comment>
<feature type="region of interest" description="Disordered" evidence="1">
    <location>
        <begin position="181"/>
        <end position="210"/>
    </location>
</feature>
<sequence length="485" mass="47115">MLRLGLSASSALPARNGESDRALASVAAGVLRAPPCSRAGGGVSCSTAAQSFRPASVKSSGALAAARTAAVASRWRGLTVPSTACAAAASPSAGPPAADGSSNASSTPPATVDPSSYQSLSLLILLHECVQRAYGRPLMEKSTDLLALAPALDALPCCVALLAPPPPALPGIAAASSSASRPAATADASTRDRITSGAGASGSGSTSSSGAAGLRVRFLNRAAAEALKAPGWMAAAGASGGGGSKGSGAAGADVSVPRAVAWPLLAEGDAEGATALLEAMAAHGPPRRGRLCSLTLSRGPEVWGPGGSSSSGGGGGDGCGAGTAPALALRCPQALVLSLVSPNEVCAGVAVLFDRWEMVEAAPGSDTSGAATASRWGSVRLEGRPLVPEVPPGSQPADASVIESLQDAVRAQADAVRALKTKEGLGNQDPRVVAAVAELGRLKAELELASRLRQAFGEPAGVVAALVAAPEAAAAGAAGAAPPKA</sequence>
<keyword evidence="3" id="KW-1185">Reference proteome</keyword>
<dbReference type="EMBL" id="JAEHOE010000010">
    <property type="protein sequence ID" value="KAG2498485.1"/>
    <property type="molecule type" value="Genomic_DNA"/>
</dbReference>
<accession>A0A835YGX8</accession>
<dbReference type="OrthoDB" id="551126at2759"/>
<gene>
    <name evidence="2" type="ORF">HYH03_003738</name>
</gene>
<organism evidence="2 3">
    <name type="scientific">Edaphochlamys debaryana</name>
    <dbReference type="NCBI Taxonomy" id="47281"/>
    <lineage>
        <taxon>Eukaryota</taxon>
        <taxon>Viridiplantae</taxon>
        <taxon>Chlorophyta</taxon>
        <taxon>core chlorophytes</taxon>
        <taxon>Chlorophyceae</taxon>
        <taxon>CS clade</taxon>
        <taxon>Chlamydomonadales</taxon>
        <taxon>Chlamydomonadales incertae sedis</taxon>
        <taxon>Edaphochlamys</taxon>
    </lineage>
</organism>
<evidence type="ECO:0000313" key="3">
    <source>
        <dbReference type="Proteomes" id="UP000612055"/>
    </source>
</evidence>
<reference evidence="2" key="1">
    <citation type="journal article" date="2020" name="bioRxiv">
        <title>Comparative genomics of Chlamydomonas.</title>
        <authorList>
            <person name="Craig R.J."/>
            <person name="Hasan A.R."/>
            <person name="Ness R.W."/>
            <person name="Keightley P.D."/>
        </authorList>
    </citation>
    <scope>NUCLEOTIDE SEQUENCE</scope>
    <source>
        <strain evidence="2">CCAP 11/70</strain>
    </source>
</reference>
<dbReference type="Proteomes" id="UP000612055">
    <property type="component" value="Unassembled WGS sequence"/>
</dbReference>
<feature type="compositionally biased region" description="Low complexity" evidence="1">
    <location>
        <begin position="89"/>
        <end position="106"/>
    </location>
</feature>
<protein>
    <submittedName>
        <fullName evidence="2">Uncharacterized protein</fullName>
    </submittedName>
</protein>
<feature type="region of interest" description="Disordered" evidence="1">
    <location>
        <begin position="89"/>
        <end position="112"/>
    </location>
</feature>
<feature type="compositionally biased region" description="Low complexity" evidence="1">
    <location>
        <begin position="195"/>
        <end position="210"/>
    </location>
</feature>
<proteinExistence type="predicted"/>
<evidence type="ECO:0000313" key="2">
    <source>
        <dbReference type="EMBL" id="KAG2498485.1"/>
    </source>
</evidence>
<evidence type="ECO:0000256" key="1">
    <source>
        <dbReference type="SAM" id="MobiDB-lite"/>
    </source>
</evidence>
<name>A0A835YGX8_9CHLO</name>